<evidence type="ECO:0000256" key="1">
    <source>
        <dbReference type="ARBA" id="ARBA00007358"/>
    </source>
</evidence>
<dbReference type="Pfam" id="PF25137">
    <property type="entry name" value="ADH_Fe_C"/>
    <property type="match status" value="1"/>
</dbReference>
<dbReference type="PANTHER" id="PTHR11496:SF102">
    <property type="entry name" value="ALCOHOL DEHYDROGENASE 4"/>
    <property type="match status" value="1"/>
</dbReference>
<evidence type="ECO:0000259" key="3">
    <source>
        <dbReference type="Pfam" id="PF00465"/>
    </source>
</evidence>
<dbReference type="Proteomes" id="UP001165270">
    <property type="component" value="Unassembled WGS sequence"/>
</dbReference>
<comment type="caution">
    <text evidence="5">The sequence shown here is derived from an EMBL/GenBank/DDBJ whole genome shotgun (WGS) entry which is preliminary data.</text>
</comment>
<feature type="domain" description="Fe-containing alcohol dehydrogenase-like C-terminal" evidence="4">
    <location>
        <begin position="199"/>
        <end position="408"/>
    </location>
</feature>
<dbReference type="Pfam" id="PF00465">
    <property type="entry name" value="Fe-ADH"/>
    <property type="match status" value="1"/>
</dbReference>
<dbReference type="RefSeq" id="WP_242713233.1">
    <property type="nucleotide sequence ID" value="NZ_JALDAX010000024.1"/>
</dbReference>
<dbReference type="InterPro" id="IPR039697">
    <property type="entry name" value="Alcohol_dehydrogenase_Fe"/>
</dbReference>
<evidence type="ECO:0000313" key="6">
    <source>
        <dbReference type="Proteomes" id="UP001165270"/>
    </source>
</evidence>
<evidence type="ECO:0000256" key="2">
    <source>
        <dbReference type="ARBA" id="ARBA00023002"/>
    </source>
</evidence>
<dbReference type="EMBL" id="JALDAX010000024">
    <property type="protein sequence ID" value="MCI3245736.1"/>
    <property type="molecule type" value="Genomic_DNA"/>
</dbReference>
<organism evidence="5 6">
    <name type="scientific">Streptomyces spinosisporus</name>
    <dbReference type="NCBI Taxonomy" id="2927582"/>
    <lineage>
        <taxon>Bacteria</taxon>
        <taxon>Bacillati</taxon>
        <taxon>Actinomycetota</taxon>
        <taxon>Actinomycetes</taxon>
        <taxon>Kitasatosporales</taxon>
        <taxon>Streptomycetaceae</taxon>
        <taxon>Streptomyces</taxon>
    </lineage>
</organism>
<accession>A0ABS9XWQ6</accession>
<dbReference type="SUPFAM" id="SSF56796">
    <property type="entry name" value="Dehydroquinate synthase-like"/>
    <property type="match status" value="1"/>
</dbReference>
<dbReference type="CDD" id="cd08191">
    <property type="entry name" value="Fe-ADH-like"/>
    <property type="match status" value="1"/>
</dbReference>
<gene>
    <name evidence="5" type="ORF">MQN93_39135</name>
</gene>
<dbReference type="InterPro" id="IPR056798">
    <property type="entry name" value="ADH_Fe_C"/>
</dbReference>
<dbReference type="InterPro" id="IPR001670">
    <property type="entry name" value="ADH_Fe/GldA"/>
</dbReference>
<evidence type="ECO:0000313" key="5">
    <source>
        <dbReference type="EMBL" id="MCI3245736.1"/>
    </source>
</evidence>
<proteinExistence type="inferred from homology"/>
<reference evidence="5" key="1">
    <citation type="submission" date="2022-03" db="EMBL/GenBank/DDBJ databases">
        <title>Streptomyces 7R015 and 7R016 isolated from Barleria lupulina in Thailand.</title>
        <authorList>
            <person name="Kanchanasin P."/>
            <person name="Phongsopitanun W."/>
            <person name="Tanasupawat S."/>
        </authorList>
    </citation>
    <scope>NUCLEOTIDE SEQUENCE</scope>
    <source>
        <strain evidence="5">7R016</strain>
    </source>
</reference>
<protein>
    <submittedName>
        <fullName evidence="5">Iron-containing alcohol dehydrogenase</fullName>
    </submittedName>
</protein>
<sequence>MTASAVPSASGDPGLGVLRLPRAIVLGAGQRHALGALVAGIGRRVLVCTDERMAAGAEFEQVRASLTDAGVRVTVWAHTEPELPVAGILRCVEQLGSTTVDAVLGLGGGSCLDMAKVVALLLAHGGQPSDYYGENRVPGPTVPVIAVPTTAGTGSEATPVAVLGDPDREMKVGISSPHLIPHLAVVDPELTYTCPPALTAAAGIDAVVHLVESFTAVRRDRSPTLASERVFIGKNALTDATALQGISLMARSLPVAYHNPEDAQARQDVMLAALYGGISLGTAGTAAAHALQYPIGALTHTPHGMGTGCLLPYVMRFNLPARVEEFAQLAAAMGVTVSGTAADRARAGIEAIDALVKAVNVPSTLRELGVQRADLPAIARHSLASVRLVENNPRTLDEQAALAIATAAFEGDLSFPAP</sequence>
<name>A0ABS9XWQ6_9ACTN</name>
<dbReference type="Gene3D" id="1.20.1090.10">
    <property type="entry name" value="Dehydroquinate synthase-like - alpha domain"/>
    <property type="match status" value="1"/>
</dbReference>
<keyword evidence="2" id="KW-0560">Oxidoreductase</keyword>
<comment type="similarity">
    <text evidence="1">Belongs to the iron-containing alcohol dehydrogenase family.</text>
</comment>
<feature type="domain" description="Alcohol dehydrogenase iron-type/glycerol dehydrogenase GldA" evidence="3">
    <location>
        <begin position="21"/>
        <end position="188"/>
    </location>
</feature>
<keyword evidence="6" id="KW-1185">Reference proteome</keyword>
<dbReference type="PANTHER" id="PTHR11496">
    <property type="entry name" value="ALCOHOL DEHYDROGENASE"/>
    <property type="match status" value="1"/>
</dbReference>
<evidence type="ECO:0000259" key="4">
    <source>
        <dbReference type="Pfam" id="PF25137"/>
    </source>
</evidence>
<dbReference type="Gene3D" id="3.40.50.1970">
    <property type="match status" value="1"/>
</dbReference>